<sequence>MLSKAGRTERIPEYTYSGGCTTAVVILLTDTGLLQSNQSRDRRLVLSKLRQALSHTKRKFKVEVQVEYNGEYFQQHEGTAIGNSLSPFIANLFMSKFETEVKDKFEYFHTVWFSQTEQSTGLSSELRMGKVSPDRVMFKLVTTRSQRSGSSISSSLDMELGKCTAMLKKVLRFLGGVQKALKCDFNSEGLQLEGLKNFGENVPLRSLKVDSIERPNMDAQLKSDAPTMSLDMELAKCTAMLKKVLRFLGGVQKALKCDFNSEGLRLEGLKNFGENIGQKVSEIGKKTSKKQVVHICPTAPERVKD</sequence>
<dbReference type="EMBL" id="JAPWTK010000029">
    <property type="protein sequence ID" value="KAJ8956490.1"/>
    <property type="molecule type" value="Genomic_DNA"/>
</dbReference>
<accession>A0AAV8YXY9</accession>
<proteinExistence type="predicted"/>
<name>A0AAV8YXY9_9CUCU</name>
<protein>
    <submittedName>
        <fullName evidence="1">Uncharacterized protein</fullName>
    </submittedName>
</protein>
<dbReference type="AlphaFoldDB" id="A0AAV8YXY9"/>
<organism evidence="1 2">
    <name type="scientific">Aromia moschata</name>
    <dbReference type="NCBI Taxonomy" id="1265417"/>
    <lineage>
        <taxon>Eukaryota</taxon>
        <taxon>Metazoa</taxon>
        <taxon>Ecdysozoa</taxon>
        <taxon>Arthropoda</taxon>
        <taxon>Hexapoda</taxon>
        <taxon>Insecta</taxon>
        <taxon>Pterygota</taxon>
        <taxon>Neoptera</taxon>
        <taxon>Endopterygota</taxon>
        <taxon>Coleoptera</taxon>
        <taxon>Polyphaga</taxon>
        <taxon>Cucujiformia</taxon>
        <taxon>Chrysomeloidea</taxon>
        <taxon>Cerambycidae</taxon>
        <taxon>Cerambycinae</taxon>
        <taxon>Callichromatini</taxon>
        <taxon>Aromia</taxon>
    </lineage>
</organism>
<keyword evidence="2" id="KW-1185">Reference proteome</keyword>
<evidence type="ECO:0000313" key="1">
    <source>
        <dbReference type="EMBL" id="KAJ8956490.1"/>
    </source>
</evidence>
<comment type="caution">
    <text evidence="1">The sequence shown here is derived from an EMBL/GenBank/DDBJ whole genome shotgun (WGS) entry which is preliminary data.</text>
</comment>
<reference evidence="1" key="1">
    <citation type="journal article" date="2023" name="Insect Mol. Biol.">
        <title>Genome sequencing provides insights into the evolution of gene families encoding plant cell wall-degrading enzymes in longhorned beetles.</title>
        <authorList>
            <person name="Shin N.R."/>
            <person name="Okamura Y."/>
            <person name="Kirsch R."/>
            <person name="Pauchet Y."/>
        </authorList>
    </citation>
    <scope>NUCLEOTIDE SEQUENCE</scope>
    <source>
        <strain evidence="1">AMC_N1</strain>
    </source>
</reference>
<dbReference type="Proteomes" id="UP001162162">
    <property type="component" value="Unassembled WGS sequence"/>
</dbReference>
<evidence type="ECO:0000313" key="2">
    <source>
        <dbReference type="Proteomes" id="UP001162162"/>
    </source>
</evidence>
<gene>
    <name evidence="1" type="ORF">NQ318_019208</name>
</gene>